<organism evidence="1 2">
    <name type="scientific">Cephus cinctus</name>
    <name type="common">Wheat stem sawfly</name>
    <dbReference type="NCBI Taxonomy" id="211228"/>
    <lineage>
        <taxon>Eukaryota</taxon>
        <taxon>Metazoa</taxon>
        <taxon>Ecdysozoa</taxon>
        <taxon>Arthropoda</taxon>
        <taxon>Hexapoda</taxon>
        <taxon>Insecta</taxon>
        <taxon>Pterygota</taxon>
        <taxon>Neoptera</taxon>
        <taxon>Endopterygota</taxon>
        <taxon>Hymenoptera</taxon>
        <taxon>Cephoidea</taxon>
        <taxon>Cephidae</taxon>
        <taxon>Cephus</taxon>
    </lineage>
</organism>
<protein>
    <submittedName>
        <fullName evidence="2">Uncharacterized protein LOC107271895 isoform X1</fullName>
    </submittedName>
</protein>
<evidence type="ECO:0000313" key="2">
    <source>
        <dbReference type="RefSeq" id="XP_024945086.1"/>
    </source>
</evidence>
<dbReference type="AlphaFoldDB" id="A0AAJ7RQ65"/>
<sequence>MKKSEAKATRRLAVTMDLAALLKREADVNANLRLLLDICEKQGRDDPLCPAIADSVARMVRKIEDGMGTVHDLVKPDSARRRRGLIDGLGSIIKSITGNMDAADVERINREIAAIRSNQRTLKESMKDQLQVVESTLHLFNDTITNVQSNELTLQELIAHVNLTLTADLSILMKEQRLDEGLTALSVIVEALQNDVKELVWLLVEIASGNVNAAVLPPRKLVEYLTYRQEPDSRCQLNAMKHLP</sequence>
<dbReference type="GeneID" id="107271895"/>
<evidence type="ECO:0000313" key="1">
    <source>
        <dbReference type="Proteomes" id="UP000694920"/>
    </source>
</evidence>
<dbReference type="RefSeq" id="XP_024945086.1">
    <property type="nucleotide sequence ID" value="XM_025089318.1"/>
</dbReference>
<reference evidence="2" key="1">
    <citation type="submission" date="2025-08" db="UniProtKB">
        <authorList>
            <consortium name="RefSeq"/>
        </authorList>
    </citation>
    <scope>IDENTIFICATION</scope>
</reference>
<gene>
    <name evidence="2" type="primary">LOC107271895</name>
</gene>
<keyword evidence="1" id="KW-1185">Reference proteome</keyword>
<name>A0AAJ7RQ65_CEPCN</name>
<proteinExistence type="predicted"/>
<dbReference type="Proteomes" id="UP000694920">
    <property type="component" value="Unplaced"/>
</dbReference>
<accession>A0AAJ7RQ65</accession>